<evidence type="ECO:0000313" key="2">
    <source>
        <dbReference type="Proteomes" id="UP000326582"/>
    </source>
</evidence>
<reference evidence="2" key="1">
    <citation type="journal article" date="2019" name="MBio">
        <title>Comparative genomics for the elucidation of multidrug resistance (MDR) in Candida lusitaniae.</title>
        <authorList>
            <person name="Kannan A."/>
            <person name="Asner S.A."/>
            <person name="Trachsel E."/>
            <person name="Kelly S."/>
            <person name="Parker J."/>
            <person name="Sanglard D."/>
        </authorList>
    </citation>
    <scope>NUCLEOTIDE SEQUENCE [LARGE SCALE GENOMIC DNA]</scope>
    <source>
        <strain evidence="2">P1</strain>
    </source>
</reference>
<sequence>MSVARYMPKNYSGNRFGTSPRRSEASTVSDGPSSVKLNETQENLQELERSDQIAFSILQSVHKRDGMKMAWEL</sequence>
<dbReference type="EMBL" id="CP038487">
    <property type="protein sequence ID" value="QFZ28573.1"/>
    <property type="molecule type" value="Genomic_DNA"/>
</dbReference>
<dbReference type="Proteomes" id="UP000326582">
    <property type="component" value="Chromosome 4"/>
</dbReference>
<keyword evidence="2" id="KW-1185">Reference proteome</keyword>
<accession>A0ACD0WML5</accession>
<protein>
    <submittedName>
        <fullName evidence="1">PX domain-containing protein</fullName>
    </submittedName>
</protein>
<gene>
    <name evidence="1" type="ORF">EJF14_40616</name>
</gene>
<organism evidence="1 2">
    <name type="scientific">Clavispora lusitaniae</name>
    <name type="common">Candida lusitaniae</name>
    <dbReference type="NCBI Taxonomy" id="36911"/>
    <lineage>
        <taxon>Eukaryota</taxon>
        <taxon>Fungi</taxon>
        <taxon>Dikarya</taxon>
        <taxon>Ascomycota</taxon>
        <taxon>Saccharomycotina</taxon>
        <taxon>Pichiomycetes</taxon>
        <taxon>Metschnikowiaceae</taxon>
        <taxon>Clavispora</taxon>
    </lineage>
</organism>
<name>A0ACD0WML5_CLALS</name>
<proteinExistence type="predicted"/>
<evidence type="ECO:0000313" key="1">
    <source>
        <dbReference type="EMBL" id="QFZ28573.1"/>
    </source>
</evidence>